<comment type="similarity">
    <text evidence="1">Belongs to the ABC transporter superfamily.</text>
</comment>
<dbReference type="PROSITE" id="PS50893">
    <property type="entry name" value="ABC_TRANSPORTER_2"/>
    <property type="match status" value="1"/>
</dbReference>
<name>A0ABS2ZMG5_9BACL</name>
<dbReference type="InterPro" id="IPR003593">
    <property type="entry name" value="AAA+_ATPase"/>
</dbReference>
<dbReference type="InterPro" id="IPR027417">
    <property type="entry name" value="P-loop_NTPase"/>
</dbReference>
<evidence type="ECO:0000313" key="7">
    <source>
        <dbReference type="Proteomes" id="UP001296923"/>
    </source>
</evidence>
<feature type="domain" description="ABC transporter" evidence="5">
    <location>
        <begin position="2"/>
        <end position="247"/>
    </location>
</feature>
<dbReference type="InterPro" id="IPR050763">
    <property type="entry name" value="ABC_transporter_ATP-binding"/>
</dbReference>
<keyword evidence="3" id="KW-0547">Nucleotide-binding</keyword>
<dbReference type="InterPro" id="IPR017871">
    <property type="entry name" value="ABC_transporter-like_CS"/>
</dbReference>
<reference evidence="6 7" key="1">
    <citation type="submission" date="2021-01" db="EMBL/GenBank/DDBJ databases">
        <title>Genome Sequencing of Type Strains.</title>
        <authorList>
            <person name="Lemaire J.F."/>
            <person name="Inderbitzin P."/>
            <person name="Collins S.B."/>
            <person name="Wespe N."/>
            <person name="Knight-Connoni V."/>
        </authorList>
    </citation>
    <scope>NUCLEOTIDE SEQUENCE [LARGE SCALE GENOMIC DNA]</scope>
    <source>
        <strain evidence="6 7">DSM 23009</strain>
    </source>
</reference>
<evidence type="ECO:0000256" key="4">
    <source>
        <dbReference type="ARBA" id="ARBA00022840"/>
    </source>
</evidence>
<dbReference type="SMART" id="SM00382">
    <property type="entry name" value="AAA"/>
    <property type="match status" value="1"/>
</dbReference>
<sequence>MIKVEQVYKTYINKHRNFLFFSETRQTEAVCGVDLYVNPGEIVGLLGMNGAGKTTLIKMMSTLLSPTSGTITIDGMDVVKDALKVKSIVNMIAGGERMLYFRLTGRQNLEYFGNLYGLRGSLLKDRINYLLSKVGLEKAADTPVERYSKGMKQRLQIARGLINDPKYLFLDEPTLGLDVSVAKRLREFVQELVHREGKGIVLTSHYLEEIEELCDRVYIANNGRIIMHDTPKNLVFNITHGNVLNIVVPEINDKLNNNLRTLIELHNANIEISSNEEGILISIKSKKDITTEVVQTIYNSNVNLISLYIEKPKLEDAILQLENGVA</sequence>
<dbReference type="Proteomes" id="UP001296923">
    <property type="component" value="Unassembled WGS sequence"/>
</dbReference>
<keyword evidence="7" id="KW-1185">Reference proteome</keyword>
<dbReference type="GO" id="GO:0005524">
    <property type="term" value="F:ATP binding"/>
    <property type="evidence" value="ECO:0007669"/>
    <property type="project" value="UniProtKB-KW"/>
</dbReference>
<dbReference type="PANTHER" id="PTHR42711:SF5">
    <property type="entry name" value="ABC TRANSPORTER ATP-BINDING PROTEIN NATA"/>
    <property type="match status" value="1"/>
</dbReference>
<proteinExistence type="inferred from homology"/>
<dbReference type="Pfam" id="PF00005">
    <property type="entry name" value="ABC_tran"/>
    <property type="match status" value="1"/>
</dbReference>
<evidence type="ECO:0000256" key="1">
    <source>
        <dbReference type="ARBA" id="ARBA00005417"/>
    </source>
</evidence>
<keyword evidence="4 6" id="KW-0067">ATP-binding</keyword>
<dbReference type="PROSITE" id="PS00211">
    <property type="entry name" value="ABC_TRANSPORTER_1"/>
    <property type="match status" value="1"/>
</dbReference>
<evidence type="ECO:0000256" key="2">
    <source>
        <dbReference type="ARBA" id="ARBA00022448"/>
    </source>
</evidence>
<evidence type="ECO:0000313" key="6">
    <source>
        <dbReference type="EMBL" id="MBN3554063.1"/>
    </source>
</evidence>
<evidence type="ECO:0000256" key="3">
    <source>
        <dbReference type="ARBA" id="ARBA00022741"/>
    </source>
</evidence>
<keyword evidence="2" id="KW-0813">Transport</keyword>
<dbReference type="PANTHER" id="PTHR42711">
    <property type="entry name" value="ABC TRANSPORTER ATP-BINDING PROTEIN"/>
    <property type="match status" value="1"/>
</dbReference>
<evidence type="ECO:0000259" key="5">
    <source>
        <dbReference type="PROSITE" id="PS50893"/>
    </source>
</evidence>
<dbReference type="EMBL" id="JAFHKR010000038">
    <property type="protein sequence ID" value="MBN3554063.1"/>
    <property type="molecule type" value="Genomic_DNA"/>
</dbReference>
<accession>A0ABS2ZMG5</accession>
<dbReference type="SUPFAM" id="SSF52540">
    <property type="entry name" value="P-loop containing nucleoside triphosphate hydrolases"/>
    <property type="match status" value="1"/>
</dbReference>
<dbReference type="InterPro" id="IPR003439">
    <property type="entry name" value="ABC_transporter-like_ATP-bd"/>
</dbReference>
<dbReference type="Gene3D" id="3.40.50.300">
    <property type="entry name" value="P-loop containing nucleotide triphosphate hydrolases"/>
    <property type="match status" value="1"/>
</dbReference>
<gene>
    <name evidence="6" type="ORF">JYA63_07305</name>
</gene>
<comment type="caution">
    <text evidence="6">The sequence shown here is derived from an EMBL/GenBank/DDBJ whole genome shotgun (WGS) entry which is preliminary data.</text>
</comment>
<dbReference type="RefSeq" id="WP_205725121.1">
    <property type="nucleotide sequence ID" value="NZ_JAFHKR010000038.1"/>
</dbReference>
<protein>
    <submittedName>
        <fullName evidence="6">ABC transporter ATP-binding protein</fullName>
    </submittedName>
</protein>
<organism evidence="6 7">
    <name type="scientific">Fictibacillus nanhaiensis</name>
    <dbReference type="NCBI Taxonomy" id="742169"/>
    <lineage>
        <taxon>Bacteria</taxon>
        <taxon>Bacillati</taxon>
        <taxon>Bacillota</taxon>
        <taxon>Bacilli</taxon>
        <taxon>Bacillales</taxon>
        <taxon>Fictibacillaceae</taxon>
        <taxon>Fictibacillus</taxon>
    </lineage>
</organism>